<dbReference type="EMBL" id="CAJVQB010001184">
    <property type="protein sequence ID" value="CAG8524492.1"/>
    <property type="molecule type" value="Genomic_DNA"/>
</dbReference>
<comment type="caution">
    <text evidence="1">The sequence shown here is derived from an EMBL/GenBank/DDBJ whole genome shotgun (WGS) entry which is preliminary data.</text>
</comment>
<organism evidence="1 2">
    <name type="scientific">Gigaspora margarita</name>
    <dbReference type="NCBI Taxonomy" id="4874"/>
    <lineage>
        <taxon>Eukaryota</taxon>
        <taxon>Fungi</taxon>
        <taxon>Fungi incertae sedis</taxon>
        <taxon>Mucoromycota</taxon>
        <taxon>Glomeromycotina</taxon>
        <taxon>Glomeromycetes</taxon>
        <taxon>Diversisporales</taxon>
        <taxon>Gigasporaceae</taxon>
        <taxon>Gigaspora</taxon>
    </lineage>
</organism>
<name>A0ABM8W4Q8_GIGMA</name>
<dbReference type="Proteomes" id="UP000789901">
    <property type="component" value="Unassembled WGS sequence"/>
</dbReference>
<evidence type="ECO:0000313" key="1">
    <source>
        <dbReference type="EMBL" id="CAG8524492.1"/>
    </source>
</evidence>
<evidence type="ECO:0000313" key="2">
    <source>
        <dbReference type="Proteomes" id="UP000789901"/>
    </source>
</evidence>
<keyword evidence="2" id="KW-1185">Reference proteome</keyword>
<reference evidence="1 2" key="1">
    <citation type="submission" date="2021-06" db="EMBL/GenBank/DDBJ databases">
        <authorList>
            <person name="Kallberg Y."/>
            <person name="Tangrot J."/>
            <person name="Rosling A."/>
        </authorList>
    </citation>
    <scope>NUCLEOTIDE SEQUENCE [LARGE SCALE GENOMIC DNA]</scope>
    <source>
        <strain evidence="1 2">120-4 pot B 10/14</strain>
    </source>
</reference>
<feature type="non-terminal residue" evidence="1">
    <location>
        <position position="1"/>
    </location>
</feature>
<proteinExistence type="predicted"/>
<protein>
    <submittedName>
        <fullName evidence="1">20147_t:CDS:1</fullName>
    </submittedName>
</protein>
<sequence>DWTISLESRSSLEENLDKKIGFEPSQTGISINFDNKGYDLPTLDNLQKNLKNNRNMEVDKLYT</sequence>
<accession>A0ABM8W4Q8</accession>
<gene>
    <name evidence="1" type="ORF">GMARGA_LOCUS3320</name>
</gene>